<dbReference type="AlphaFoldDB" id="A0A6V8SIR1"/>
<evidence type="ECO:0008006" key="3">
    <source>
        <dbReference type="Google" id="ProtNLM"/>
    </source>
</evidence>
<dbReference type="EMBL" id="BLZR01000001">
    <property type="protein sequence ID" value="GFP76405.1"/>
    <property type="molecule type" value="Genomic_DNA"/>
</dbReference>
<protein>
    <recommendedName>
        <fullName evidence="3">DUF3408 domain-containing protein</fullName>
    </recommendedName>
</protein>
<sequence>MVKKKKKSEEIPELSFEDDMEENGFVDGVPTGENIFRTFSFAPEEIKTAQKPIDVVVPTTTHEDEKIKTSTEIVDNRILKTIGNEKTPEVDNEPFDINRSYKLRKSTARMLNEIKAIHPNVNVYMNTIVDAALRHYYNYIFNENGELH</sequence>
<dbReference type="Proteomes" id="UP000580568">
    <property type="component" value="Unassembled WGS sequence"/>
</dbReference>
<organism evidence="1 2">
    <name type="scientific">Clostridium fungisolvens</name>
    <dbReference type="NCBI Taxonomy" id="1604897"/>
    <lineage>
        <taxon>Bacteria</taxon>
        <taxon>Bacillati</taxon>
        <taxon>Bacillota</taxon>
        <taxon>Clostridia</taxon>
        <taxon>Eubacteriales</taxon>
        <taxon>Clostridiaceae</taxon>
        <taxon>Clostridium</taxon>
    </lineage>
</organism>
<reference evidence="1 2" key="1">
    <citation type="submission" date="2020-07" db="EMBL/GenBank/DDBJ databases">
        <title>A new beta-1,3-glucan-decomposing anaerobic bacterium isolated from anoxic soil subjected to biological soil disinfestation.</title>
        <authorList>
            <person name="Ueki A."/>
            <person name="Tonouchi A."/>
        </authorList>
    </citation>
    <scope>NUCLEOTIDE SEQUENCE [LARGE SCALE GENOMIC DNA]</scope>
    <source>
        <strain evidence="1 2">TW1</strain>
    </source>
</reference>
<proteinExistence type="predicted"/>
<accession>A0A6V8SIR1</accession>
<comment type="caution">
    <text evidence="1">The sequence shown here is derived from an EMBL/GenBank/DDBJ whole genome shotgun (WGS) entry which is preliminary data.</text>
</comment>
<gene>
    <name evidence="1" type="ORF">bsdtw1_02507</name>
</gene>
<evidence type="ECO:0000313" key="2">
    <source>
        <dbReference type="Proteomes" id="UP000580568"/>
    </source>
</evidence>
<evidence type="ECO:0000313" key="1">
    <source>
        <dbReference type="EMBL" id="GFP76405.1"/>
    </source>
</evidence>
<name>A0A6V8SIR1_9CLOT</name>
<dbReference type="RefSeq" id="WP_183277833.1">
    <property type="nucleotide sequence ID" value="NZ_BLZR01000001.1"/>
</dbReference>
<keyword evidence="2" id="KW-1185">Reference proteome</keyword>